<proteinExistence type="predicted"/>
<organism evidence="5 6">
    <name type="scientific">Aquabacter spiritensis</name>
    <dbReference type="NCBI Taxonomy" id="933073"/>
    <lineage>
        <taxon>Bacteria</taxon>
        <taxon>Pseudomonadati</taxon>
        <taxon>Pseudomonadota</taxon>
        <taxon>Alphaproteobacteria</taxon>
        <taxon>Hyphomicrobiales</taxon>
        <taxon>Xanthobacteraceae</taxon>
        <taxon>Aquabacter</taxon>
    </lineage>
</organism>
<dbReference type="Proteomes" id="UP000294664">
    <property type="component" value="Unassembled WGS sequence"/>
</dbReference>
<evidence type="ECO:0000259" key="3">
    <source>
        <dbReference type="PROSITE" id="PS50112"/>
    </source>
</evidence>
<dbReference type="InterPro" id="IPR000014">
    <property type="entry name" value="PAS"/>
</dbReference>
<dbReference type="GO" id="GO:0006935">
    <property type="term" value="P:chemotaxis"/>
    <property type="evidence" value="ECO:0007669"/>
    <property type="project" value="InterPro"/>
</dbReference>
<dbReference type="Pfam" id="PF00015">
    <property type="entry name" value="MCPsignal"/>
    <property type="match status" value="1"/>
</dbReference>
<dbReference type="InterPro" id="IPR013655">
    <property type="entry name" value="PAS_fold_3"/>
</dbReference>
<accession>A0A4R3LTL1</accession>
<dbReference type="PROSITE" id="PS50113">
    <property type="entry name" value="PAC"/>
    <property type="match status" value="2"/>
</dbReference>
<dbReference type="InterPro" id="IPR050903">
    <property type="entry name" value="Bact_Chemotaxis_MeTrfase"/>
</dbReference>
<dbReference type="GO" id="GO:0007165">
    <property type="term" value="P:signal transduction"/>
    <property type="evidence" value="ECO:0007669"/>
    <property type="project" value="UniProtKB-KW"/>
</dbReference>
<dbReference type="AlphaFoldDB" id="A0A4R3LTL1"/>
<dbReference type="OrthoDB" id="8320983at2"/>
<dbReference type="EMBL" id="SMAI01000008">
    <property type="protein sequence ID" value="TCT03882.1"/>
    <property type="molecule type" value="Genomic_DNA"/>
</dbReference>
<dbReference type="SMART" id="SM00283">
    <property type="entry name" value="MA"/>
    <property type="match status" value="1"/>
</dbReference>
<dbReference type="PANTHER" id="PTHR24422:SF10">
    <property type="entry name" value="CHEMOTAXIS PROTEIN METHYLTRANSFERASE 2"/>
    <property type="match status" value="1"/>
</dbReference>
<dbReference type="InterPro" id="IPR004089">
    <property type="entry name" value="MCPsignal_dom"/>
</dbReference>
<dbReference type="GO" id="GO:0004888">
    <property type="term" value="F:transmembrane signaling receptor activity"/>
    <property type="evidence" value="ECO:0007669"/>
    <property type="project" value="InterPro"/>
</dbReference>
<protein>
    <submittedName>
        <fullName evidence="5">Methyl-accepting chemotaxis sensory transducer with Pas/Pac sensor</fullName>
    </submittedName>
</protein>
<dbReference type="SMART" id="SM00091">
    <property type="entry name" value="PAS"/>
    <property type="match status" value="2"/>
</dbReference>
<dbReference type="Gene3D" id="1.10.287.950">
    <property type="entry name" value="Methyl-accepting chemotaxis protein"/>
    <property type="match status" value="1"/>
</dbReference>
<dbReference type="InterPro" id="IPR000700">
    <property type="entry name" value="PAS-assoc_C"/>
</dbReference>
<feature type="domain" description="PAC" evidence="4">
    <location>
        <begin position="202"/>
        <end position="254"/>
    </location>
</feature>
<sequence length="491" mass="53031">MFGRFVEAAQALRALDRSLATIEFTPDGEIITANANFLKVIGYTLDEIKGKHHSLFVDPTYGRSEDYRHFWKHLKSGQFYAGDFKRVAKGGAEIWLTATYNPVLDSAGRVYKIIKFAADITDGKRINADREGQIAAIGRSQAVIHFTMDGIITDANENFLRALGYTLDEIKGKHHSLFVSADDRDSQDYRNFWRALGAGTFQQGEFKRIGKGRREVWIQATYTPIVDDAGRPFKVVKFATDVTDAVERRMRREEIQKAIAQDLARISEEVRNTNFQAASASAATDQTANNVQSVAAGAEELASSVEEIRRQVHKSSALADAAQTAGSRTNAIVGQLTEAVQKIGNVVNLIDKIAEQTNLLALNATIEAARAGESGRGFTVVASEVKTLAGQTSNATGDIALQIQSVQRATGEAAQALASVTETVADLSGIGAVIAAAVEEQTSVTREVAANMGMAARAVETVRQNVKAIAAATSQMEESTRKVQEASCAIA</sequence>
<evidence type="ECO:0000313" key="6">
    <source>
        <dbReference type="Proteomes" id="UP000294664"/>
    </source>
</evidence>
<evidence type="ECO:0000256" key="1">
    <source>
        <dbReference type="PROSITE-ProRule" id="PRU00284"/>
    </source>
</evidence>
<dbReference type="Gene3D" id="3.30.450.20">
    <property type="entry name" value="PAS domain"/>
    <property type="match status" value="2"/>
</dbReference>
<evidence type="ECO:0000313" key="5">
    <source>
        <dbReference type="EMBL" id="TCT03882.1"/>
    </source>
</evidence>
<feature type="domain" description="PAS" evidence="3">
    <location>
        <begin position="27"/>
        <end position="51"/>
    </location>
</feature>
<dbReference type="PROSITE" id="PS50112">
    <property type="entry name" value="PAS"/>
    <property type="match status" value="1"/>
</dbReference>
<dbReference type="NCBIfam" id="TIGR00229">
    <property type="entry name" value="sensory_box"/>
    <property type="match status" value="2"/>
</dbReference>
<dbReference type="PRINTS" id="PR00260">
    <property type="entry name" value="CHEMTRNSDUCR"/>
</dbReference>
<comment type="caution">
    <text evidence="5">The sequence shown here is derived from an EMBL/GenBank/DDBJ whole genome shotgun (WGS) entry which is preliminary data.</text>
</comment>
<dbReference type="RefSeq" id="WP_132032141.1">
    <property type="nucleotide sequence ID" value="NZ_SMAI01000008.1"/>
</dbReference>
<dbReference type="SMART" id="SM00086">
    <property type="entry name" value="PAC"/>
    <property type="match status" value="2"/>
</dbReference>
<dbReference type="SUPFAM" id="SSF55785">
    <property type="entry name" value="PYP-like sensor domain (PAS domain)"/>
    <property type="match status" value="2"/>
</dbReference>
<dbReference type="PANTHER" id="PTHR24422">
    <property type="entry name" value="CHEMOTAXIS PROTEIN METHYLTRANSFERASE"/>
    <property type="match status" value="1"/>
</dbReference>
<feature type="domain" description="Methyl-accepting transducer" evidence="2">
    <location>
        <begin position="255"/>
        <end position="491"/>
    </location>
</feature>
<evidence type="ECO:0000259" key="4">
    <source>
        <dbReference type="PROSITE" id="PS50113"/>
    </source>
</evidence>
<dbReference type="CDD" id="cd00130">
    <property type="entry name" value="PAS"/>
    <property type="match status" value="2"/>
</dbReference>
<dbReference type="SUPFAM" id="SSF58104">
    <property type="entry name" value="Methyl-accepting chemotaxis protein (MCP) signaling domain"/>
    <property type="match status" value="1"/>
</dbReference>
<dbReference type="InterPro" id="IPR001610">
    <property type="entry name" value="PAC"/>
</dbReference>
<name>A0A4R3LTL1_9HYPH</name>
<feature type="domain" description="PAC" evidence="4">
    <location>
        <begin position="80"/>
        <end position="132"/>
    </location>
</feature>
<dbReference type="InterPro" id="IPR035965">
    <property type="entry name" value="PAS-like_dom_sf"/>
</dbReference>
<dbReference type="InterPro" id="IPR004090">
    <property type="entry name" value="Chemotax_Me-accpt_rcpt"/>
</dbReference>
<gene>
    <name evidence="5" type="ORF">EDC64_10848</name>
</gene>
<keyword evidence="6" id="KW-1185">Reference proteome</keyword>
<dbReference type="Pfam" id="PF08447">
    <property type="entry name" value="PAS_3"/>
    <property type="match status" value="2"/>
</dbReference>
<evidence type="ECO:0000259" key="2">
    <source>
        <dbReference type="PROSITE" id="PS50111"/>
    </source>
</evidence>
<keyword evidence="1" id="KW-0807">Transducer</keyword>
<dbReference type="GO" id="GO:0016020">
    <property type="term" value="C:membrane"/>
    <property type="evidence" value="ECO:0007669"/>
    <property type="project" value="InterPro"/>
</dbReference>
<reference evidence="5 6" key="1">
    <citation type="submission" date="2019-03" db="EMBL/GenBank/DDBJ databases">
        <title>Genomic Encyclopedia of Type Strains, Phase IV (KMG-IV): sequencing the most valuable type-strain genomes for metagenomic binning, comparative biology and taxonomic classification.</title>
        <authorList>
            <person name="Goeker M."/>
        </authorList>
    </citation>
    <scope>NUCLEOTIDE SEQUENCE [LARGE SCALE GENOMIC DNA]</scope>
    <source>
        <strain evidence="5 6">DSM 9035</strain>
    </source>
</reference>
<dbReference type="PROSITE" id="PS50111">
    <property type="entry name" value="CHEMOTAXIS_TRANSDUC_2"/>
    <property type="match status" value="1"/>
</dbReference>